<accession>A0A2U1V4Y5</accession>
<feature type="domain" description="Tripartite ATP-independent periplasmic transporters DctQ component" evidence="10">
    <location>
        <begin position="31"/>
        <end position="158"/>
    </location>
</feature>
<keyword evidence="7 9" id="KW-0472">Membrane</keyword>
<feature type="transmembrane region" description="Helical" evidence="9">
    <location>
        <begin position="50"/>
        <end position="67"/>
    </location>
</feature>
<evidence type="ECO:0000313" key="12">
    <source>
        <dbReference type="Proteomes" id="UP000245048"/>
    </source>
</evidence>
<evidence type="ECO:0000256" key="6">
    <source>
        <dbReference type="ARBA" id="ARBA00022989"/>
    </source>
</evidence>
<gene>
    <name evidence="11" type="ORF">CR165_10115</name>
</gene>
<organism evidence="11 12">
    <name type="scientific">Teichococcus aestuarii</name>
    <dbReference type="NCBI Taxonomy" id="568898"/>
    <lineage>
        <taxon>Bacteria</taxon>
        <taxon>Pseudomonadati</taxon>
        <taxon>Pseudomonadota</taxon>
        <taxon>Alphaproteobacteria</taxon>
        <taxon>Acetobacterales</taxon>
        <taxon>Roseomonadaceae</taxon>
        <taxon>Roseomonas</taxon>
    </lineage>
</organism>
<keyword evidence="5 9" id="KW-0812">Transmembrane</keyword>
<dbReference type="OrthoDB" id="9797534at2"/>
<evidence type="ECO:0000256" key="2">
    <source>
        <dbReference type="ARBA" id="ARBA00022448"/>
    </source>
</evidence>
<evidence type="ECO:0000256" key="7">
    <source>
        <dbReference type="ARBA" id="ARBA00023136"/>
    </source>
</evidence>
<dbReference type="AlphaFoldDB" id="A0A2U1V4Y5"/>
<evidence type="ECO:0000256" key="4">
    <source>
        <dbReference type="ARBA" id="ARBA00022519"/>
    </source>
</evidence>
<dbReference type="Pfam" id="PF04290">
    <property type="entry name" value="DctQ"/>
    <property type="match status" value="1"/>
</dbReference>
<comment type="subcellular location">
    <subcellularLocation>
        <location evidence="1 9">Cell inner membrane</location>
        <topology evidence="1 9">Multi-pass membrane protein</topology>
    </subcellularLocation>
</comment>
<dbReference type="GO" id="GO:0005886">
    <property type="term" value="C:plasma membrane"/>
    <property type="evidence" value="ECO:0007669"/>
    <property type="project" value="UniProtKB-SubCell"/>
</dbReference>
<dbReference type="RefSeq" id="WP_109516862.1">
    <property type="nucleotide sequence ID" value="NZ_PDOA01000005.1"/>
</dbReference>
<comment type="caution">
    <text evidence="11">The sequence shown here is derived from an EMBL/GenBank/DDBJ whole genome shotgun (WGS) entry which is preliminary data.</text>
</comment>
<dbReference type="PANTHER" id="PTHR35011">
    <property type="entry name" value="2,3-DIKETO-L-GULONATE TRAP TRANSPORTER SMALL PERMEASE PROTEIN YIAM"/>
    <property type="match status" value="1"/>
</dbReference>
<evidence type="ECO:0000313" key="11">
    <source>
        <dbReference type="EMBL" id="PWC28942.1"/>
    </source>
</evidence>
<feature type="transmembrane region" description="Helical" evidence="9">
    <location>
        <begin position="96"/>
        <end position="114"/>
    </location>
</feature>
<evidence type="ECO:0000256" key="1">
    <source>
        <dbReference type="ARBA" id="ARBA00004429"/>
    </source>
</evidence>
<comment type="subunit">
    <text evidence="9">The complex comprises the extracytoplasmic solute receptor protein and the two transmembrane proteins.</text>
</comment>
<name>A0A2U1V4Y5_9PROT</name>
<protein>
    <recommendedName>
        <fullName evidence="9">TRAP transporter small permease protein</fullName>
    </recommendedName>
</protein>
<keyword evidence="2 9" id="KW-0813">Transport</keyword>
<comment type="function">
    <text evidence="9">Part of the tripartite ATP-independent periplasmic (TRAP) transport system.</text>
</comment>
<dbReference type="Proteomes" id="UP000245048">
    <property type="component" value="Unassembled WGS sequence"/>
</dbReference>
<keyword evidence="3" id="KW-1003">Cell membrane</keyword>
<keyword evidence="4 9" id="KW-0997">Cell inner membrane</keyword>
<proteinExistence type="inferred from homology"/>
<evidence type="ECO:0000259" key="10">
    <source>
        <dbReference type="Pfam" id="PF04290"/>
    </source>
</evidence>
<evidence type="ECO:0000256" key="8">
    <source>
        <dbReference type="ARBA" id="ARBA00038436"/>
    </source>
</evidence>
<evidence type="ECO:0000256" key="5">
    <source>
        <dbReference type="ARBA" id="ARBA00022692"/>
    </source>
</evidence>
<feature type="transmembrane region" description="Helical" evidence="9">
    <location>
        <begin position="134"/>
        <end position="154"/>
    </location>
</feature>
<feature type="transmembrane region" description="Helical" evidence="9">
    <location>
        <begin position="21"/>
        <end position="44"/>
    </location>
</feature>
<sequence length="184" mass="19031">MSPAARAVSAVAAAVSRAAAALGAVATALCLVLVTVSVVARYLAGLPQPWIDKTAGWLVVALVLLAAPEAQRRFEHIGVDVLTNALRGRAARGARLFGTLSVALVAGILLHAGLETVAFSRMIGVMTEIDGVPVWWIQALLPLGAALLMVVALAQSVVLALGQEPDYLPDGAEELPRDTLARGE</sequence>
<keyword evidence="12" id="KW-1185">Reference proteome</keyword>
<keyword evidence="6 9" id="KW-1133">Transmembrane helix</keyword>
<dbReference type="InterPro" id="IPR007387">
    <property type="entry name" value="TRAP_DctQ"/>
</dbReference>
<evidence type="ECO:0000256" key="9">
    <source>
        <dbReference type="RuleBase" id="RU369079"/>
    </source>
</evidence>
<comment type="similarity">
    <text evidence="8 9">Belongs to the TRAP transporter small permease family.</text>
</comment>
<dbReference type="EMBL" id="PDOA01000005">
    <property type="protein sequence ID" value="PWC28942.1"/>
    <property type="molecule type" value="Genomic_DNA"/>
</dbReference>
<dbReference type="GO" id="GO:0022857">
    <property type="term" value="F:transmembrane transporter activity"/>
    <property type="evidence" value="ECO:0007669"/>
    <property type="project" value="UniProtKB-UniRule"/>
</dbReference>
<reference evidence="12" key="1">
    <citation type="submission" date="2017-10" db="EMBL/GenBank/DDBJ databases">
        <authorList>
            <person name="Toshchakov S.V."/>
            <person name="Goeva M.A."/>
        </authorList>
    </citation>
    <scope>NUCLEOTIDE SEQUENCE [LARGE SCALE GENOMIC DNA]</scope>
    <source>
        <strain evidence="12">JR1/69-1-13</strain>
    </source>
</reference>
<dbReference type="InterPro" id="IPR055348">
    <property type="entry name" value="DctQ"/>
</dbReference>
<evidence type="ECO:0000256" key="3">
    <source>
        <dbReference type="ARBA" id="ARBA00022475"/>
    </source>
</evidence>